<evidence type="ECO:0000256" key="11">
    <source>
        <dbReference type="SAM" id="MobiDB-lite"/>
    </source>
</evidence>
<dbReference type="SUPFAM" id="SSF81321">
    <property type="entry name" value="Family A G protein-coupled receptor-like"/>
    <property type="match status" value="1"/>
</dbReference>
<feature type="region of interest" description="Disordered" evidence="11">
    <location>
        <begin position="531"/>
        <end position="567"/>
    </location>
</feature>
<feature type="domain" description="G-protein coupled receptors family 2 profile 1" evidence="13">
    <location>
        <begin position="122"/>
        <end position="200"/>
    </location>
</feature>
<keyword evidence="17" id="KW-1185">Reference proteome</keyword>
<feature type="transmembrane region" description="Helical" evidence="12">
    <location>
        <begin position="439"/>
        <end position="459"/>
    </location>
</feature>
<gene>
    <name evidence="15" type="ORF">CAPTEDRAFT_155191</name>
</gene>
<dbReference type="SUPFAM" id="SSF111418">
    <property type="entry name" value="Hormone receptor domain"/>
    <property type="match status" value="1"/>
</dbReference>
<dbReference type="EnsemblMetazoa" id="CapteT155191">
    <property type="protein sequence ID" value="CapteP155191"/>
    <property type="gene ID" value="CapteG155191"/>
</dbReference>
<feature type="transmembrane region" description="Helical" evidence="12">
    <location>
        <begin position="364"/>
        <end position="388"/>
    </location>
</feature>
<feature type="transmembrane region" description="Helical" evidence="12">
    <location>
        <begin position="283"/>
        <end position="303"/>
    </location>
</feature>
<dbReference type="OrthoDB" id="6160250at2759"/>
<dbReference type="InterPro" id="IPR036445">
    <property type="entry name" value="GPCR_2_extracell_dom_sf"/>
</dbReference>
<evidence type="ECO:0000256" key="3">
    <source>
        <dbReference type="ARBA" id="ARBA00022475"/>
    </source>
</evidence>
<sequence length="567" mass="63746">MRLRDLVGLMVVIGSVQGGRSLPSSRSSSMCNDRFGELDLVSFGHRSCSMCYYYLFPRMGKPLVPQQPHAERLIFTNKSLTVDPSPIVPDPNNLEAAERVCATLTSDECQRWKDCCVAAENCCIEQLQREVPSGERCQQVWDGFSCFDYAKPGSAMTTPCPTYLQYSMTGEGVKVCTANATWQLKKGKQWTDYTACLDKNAYLIGVYITVAVSSLSIALLVPAIIIFCSFKDLLKQHRVRLHIHFFASLTLSFVASILWYMLVHYEKLVNQNSTESVMYRNPGWCQLLSFAKIYLTATNYFWMFCEGYYLHRLISNAFEPPSSLFLLYVLGWGAPAIAVLVYSFMRIGMANTSCWAISFGHYEWIIYAPNLLCLFASVGFLCNILRILIFQLHSHPNEPSNFRRALKAAFMLIPLFGLQMFLTIYRPPVGVPGHREYEYVFYVNSSSQGIFVALIFCFFNGEVATQLKLRCPCFSKDRRNGNPVTTITMVENGRSPSLSSRSRTSCSQQSPKQANRLLVNGGANPNEVLLQEAKKKTSPGSSQGSSPISNKQGYSRIPPDMPSRIEA</sequence>
<reference evidence="16" key="3">
    <citation type="submission" date="2015-06" db="UniProtKB">
        <authorList>
            <consortium name="EnsemblMetazoa"/>
        </authorList>
    </citation>
    <scope>IDENTIFICATION</scope>
</reference>
<dbReference type="Gene3D" id="1.20.1070.10">
    <property type="entry name" value="Rhodopsin 7-helix transmembrane proteins"/>
    <property type="match status" value="1"/>
</dbReference>
<reference evidence="17" key="1">
    <citation type="submission" date="2012-12" db="EMBL/GenBank/DDBJ databases">
        <authorList>
            <person name="Hellsten U."/>
            <person name="Grimwood J."/>
            <person name="Chapman J.A."/>
            <person name="Shapiro H."/>
            <person name="Aerts A."/>
            <person name="Otillar R.P."/>
            <person name="Terry A.Y."/>
            <person name="Boore J.L."/>
            <person name="Simakov O."/>
            <person name="Marletaz F."/>
            <person name="Cho S.-J."/>
            <person name="Edsinger-Gonzales E."/>
            <person name="Havlak P."/>
            <person name="Kuo D.-H."/>
            <person name="Larsson T."/>
            <person name="Lv J."/>
            <person name="Arendt D."/>
            <person name="Savage R."/>
            <person name="Osoegawa K."/>
            <person name="de Jong P."/>
            <person name="Lindberg D.R."/>
            <person name="Seaver E.C."/>
            <person name="Weisblat D.A."/>
            <person name="Putnam N.H."/>
            <person name="Grigoriev I.V."/>
            <person name="Rokhsar D.S."/>
        </authorList>
    </citation>
    <scope>NUCLEOTIDE SEQUENCE</scope>
    <source>
        <strain evidence="17">I ESC-2004</strain>
    </source>
</reference>
<dbReference type="Gene3D" id="4.10.1240.10">
    <property type="entry name" value="GPCR, family 2, extracellular hormone receptor domain"/>
    <property type="match status" value="1"/>
</dbReference>
<feature type="transmembrane region" description="Helical" evidence="12">
    <location>
        <begin position="201"/>
        <end position="229"/>
    </location>
</feature>
<dbReference type="InterPro" id="IPR000832">
    <property type="entry name" value="GPCR_2_secretin-like"/>
</dbReference>
<dbReference type="PROSITE" id="PS50227">
    <property type="entry name" value="G_PROTEIN_RECEP_F2_3"/>
    <property type="match status" value="1"/>
</dbReference>
<organism evidence="15">
    <name type="scientific">Capitella teleta</name>
    <name type="common">Polychaete worm</name>
    <dbReference type="NCBI Taxonomy" id="283909"/>
    <lineage>
        <taxon>Eukaryota</taxon>
        <taxon>Metazoa</taxon>
        <taxon>Spiralia</taxon>
        <taxon>Lophotrochozoa</taxon>
        <taxon>Annelida</taxon>
        <taxon>Polychaeta</taxon>
        <taxon>Sedentaria</taxon>
        <taxon>Scolecida</taxon>
        <taxon>Capitellidae</taxon>
        <taxon>Capitella</taxon>
    </lineage>
</organism>
<dbReference type="GO" id="GO:0008528">
    <property type="term" value="F:G protein-coupled peptide receptor activity"/>
    <property type="evidence" value="ECO:0007669"/>
    <property type="project" value="TreeGrafter"/>
</dbReference>
<evidence type="ECO:0000256" key="7">
    <source>
        <dbReference type="ARBA" id="ARBA00023136"/>
    </source>
</evidence>
<accession>R7TAJ6</accession>
<dbReference type="EMBL" id="AMQN01014175">
    <property type="status" value="NOT_ANNOTATED_CDS"/>
    <property type="molecule type" value="Genomic_DNA"/>
</dbReference>
<dbReference type="PROSITE" id="PS00649">
    <property type="entry name" value="G_PROTEIN_RECEP_F2_1"/>
    <property type="match status" value="1"/>
</dbReference>
<evidence type="ECO:0000313" key="16">
    <source>
        <dbReference type="EnsemblMetazoa" id="CapteP155191"/>
    </source>
</evidence>
<proteinExistence type="inferred from homology"/>
<comment type="similarity">
    <text evidence="2">Belongs to the G-protein coupled receptor 2 family.</text>
</comment>
<feature type="transmembrane region" description="Helical" evidence="12">
    <location>
        <begin position="324"/>
        <end position="344"/>
    </location>
</feature>
<dbReference type="GO" id="GO:0007166">
    <property type="term" value="P:cell surface receptor signaling pathway"/>
    <property type="evidence" value="ECO:0007669"/>
    <property type="project" value="InterPro"/>
</dbReference>
<comment type="subcellular location">
    <subcellularLocation>
        <location evidence="1">Cell membrane</location>
        <topology evidence="1">Multi-pass membrane protein</topology>
    </subcellularLocation>
</comment>
<keyword evidence="7 12" id="KW-0472">Membrane</keyword>
<evidence type="ECO:0000256" key="10">
    <source>
        <dbReference type="ARBA" id="ARBA00023224"/>
    </source>
</evidence>
<evidence type="ECO:0000256" key="6">
    <source>
        <dbReference type="ARBA" id="ARBA00023040"/>
    </source>
</evidence>
<dbReference type="InterPro" id="IPR050332">
    <property type="entry name" value="GPCR_2"/>
</dbReference>
<evidence type="ECO:0000256" key="1">
    <source>
        <dbReference type="ARBA" id="ARBA00004651"/>
    </source>
</evidence>
<evidence type="ECO:0000256" key="12">
    <source>
        <dbReference type="SAM" id="Phobius"/>
    </source>
</evidence>
<dbReference type="PRINTS" id="PR00249">
    <property type="entry name" value="GPCRSECRETIN"/>
</dbReference>
<evidence type="ECO:0000256" key="9">
    <source>
        <dbReference type="ARBA" id="ARBA00023180"/>
    </source>
</evidence>
<dbReference type="SMART" id="SM00008">
    <property type="entry name" value="HormR"/>
    <property type="match status" value="1"/>
</dbReference>
<feature type="compositionally biased region" description="Low complexity" evidence="11">
    <location>
        <begin position="538"/>
        <end position="549"/>
    </location>
</feature>
<dbReference type="PANTHER" id="PTHR45620:SF42">
    <property type="entry name" value="G-PROTEIN COUPLED RECEPTOR SEB-2"/>
    <property type="match status" value="1"/>
</dbReference>
<dbReference type="OMA" id="HACAWCY"/>
<evidence type="ECO:0000313" key="15">
    <source>
        <dbReference type="EMBL" id="ELT90748.1"/>
    </source>
</evidence>
<dbReference type="Proteomes" id="UP000014760">
    <property type="component" value="Unassembled WGS sequence"/>
</dbReference>
<dbReference type="InterPro" id="IPR001879">
    <property type="entry name" value="GPCR_2_extracellular_dom"/>
</dbReference>
<reference evidence="15 17" key="2">
    <citation type="journal article" date="2013" name="Nature">
        <title>Insights into bilaterian evolution from three spiralian genomes.</title>
        <authorList>
            <person name="Simakov O."/>
            <person name="Marletaz F."/>
            <person name="Cho S.J."/>
            <person name="Edsinger-Gonzales E."/>
            <person name="Havlak P."/>
            <person name="Hellsten U."/>
            <person name="Kuo D.H."/>
            <person name="Larsson T."/>
            <person name="Lv J."/>
            <person name="Arendt D."/>
            <person name="Savage R."/>
            <person name="Osoegawa K."/>
            <person name="de Jong P."/>
            <person name="Grimwood J."/>
            <person name="Chapman J.A."/>
            <person name="Shapiro H."/>
            <person name="Aerts A."/>
            <person name="Otillar R.P."/>
            <person name="Terry A.Y."/>
            <person name="Boore J.L."/>
            <person name="Grigoriev I.V."/>
            <person name="Lindberg D.R."/>
            <person name="Seaver E.C."/>
            <person name="Weisblat D.A."/>
            <person name="Putnam N.H."/>
            <person name="Rokhsar D.S."/>
        </authorList>
    </citation>
    <scope>NUCLEOTIDE SEQUENCE</scope>
    <source>
        <strain evidence="15 17">I ESC-2004</strain>
    </source>
</reference>
<protein>
    <recommendedName>
        <fullName evidence="18">G-protein coupled receptors family 2 profile 2 domain-containing protein</fullName>
    </recommendedName>
</protein>
<evidence type="ECO:0000259" key="13">
    <source>
        <dbReference type="PROSITE" id="PS50227"/>
    </source>
</evidence>
<evidence type="ECO:0000256" key="5">
    <source>
        <dbReference type="ARBA" id="ARBA00022989"/>
    </source>
</evidence>
<keyword evidence="5 12" id="KW-1133">Transmembrane helix</keyword>
<evidence type="ECO:0000259" key="14">
    <source>
        <dbReference type="PROSITE" id="PS50261"/>
    </source>
</evidence>
<keyword evidence="6" id="KW-0297">G-protein coupled receptor</keyword>
<feature type="region of interest" description="Disordered" evidence="11">
    <location>
        <begin position="482"/>
        <end position="512"/>
    </location>
</feature>
<evidence type="ECO:0000256" key="8">
    <source>
        <dbReference type="ARBA" id="ARBA00023170"/>
    </source>
</evidence>
<evidence type="ECO:0000256" key="2">
    <source>
        <dbReference type="ARBA" id="ARBA00005314"/>
    </source>
</evidence>
<evidence type="ECO:0008006" key="18">
    <source>
        <dbReference type="Google" id="ProtNLM"/>
    </source>
</evidence>
<dbReference type="AlphaFoldDB" id="R7TAJ6"/>
<dbReference type="GO" id="GO:0005886">
    <property type="term" value="C:plasma membrane"/>
    <property type="evidence" value="ECO:0007669"/>
    <property type="project" value="UniProtKB-SubCell"/>
</dbReference>
<dbReference type="PROSITE" id="PS50261">
    <property type="entry name" value="G_PROTEIN_RECEP_F2_4"/>
    <property type="match status" value="1"/>
</dbReference>
<feature type="compositionally biased region" description="Low complexity" evidence="11">
    <location>
        <begin position="494"/>
        <end position="511"/>
    </location>
</feature>
<dbReference type="Pfam" id="PF02793">
    <property type="entry name" value="HRM"/>
    <property type="match status" value="1"/>
</dbReference>
<dbReference type="PANTHER" id="PTHR45620">
    <property type="entry name" value="PDF RECEPTOR-LIKE PROTEIN-RELATED"/>
    <property type="match status" value="1"/>
</dbReference>
<keyword evidence="10" id="KW-0807">Transducer</keyword>
<feature type="transmembrane region" description="Helical" evidence="12">
    <location>
        <begin position="408"/>
        <end position="427"/>
    </location>
</feature>
<dbReference type="HOGENOM" id="CLU_002753_4_2_1"/>
<keyword evidence="9" id="KW-0325">Glycoprotein</keyword>
<dbReference type="CDD" id="cd15041">
    <property type="entry name" value="7tmB1_hormone_R"/>
    <property type="match status" value="1"/>
</dbReference>
<name>R7TAJ6_CAPTE</name>
<dbReference type="InterPro" id="IPR017983">
    <property type="entry name" value="GPCR_2_secretin-like_CS"/>
</dbReference>
<keyword evidence="4 12" id="KW-0812">Transmembrane</keyword>
<evidence type="ECO:0000313" key="17">
    <source>
        <dbReference type="Proteomes" id="UP000014760"/>
    </source>
</evidence>
<dbReference type="STRING" id="283909.R7TAJ6"/>
<dbReference type="EMBL" id="KB310783">
    <property type="protein sequence ID" value="ELT90748.1"/>
    <property type="molecule type" value="Genomic_DNA"/>
</dbReference>
<keyword evidence="3" id="KW-1003">Cell membrane</keyword>
<evidence type="ECO:0000256" key="4">
    <source>
        <dbReference type="ARBA" id="ARBA00022692"/>
    </source>
</evidence>
<dbReference type="GO" id="GO:0007188">
    <property type="term" value="P:adenylate cyclase-modulating G protein-coupled receptor signaling pathway"/>
    <property type="evidence" value="ECO:0007669"/>
    <property type="project" value="TreeGrafter"/>
</dbReference>
<dbReference type="Pfam" id="PF00002">
    <property type="entry name" value="7tm_2"/>
    <property type="match status" value="1"/>
</dbReference>
<feature type="domain" description="G-protein coupled receptors family 2 profile 2" evidence="14">
    <location>
        <begin position="205"/>
        <end position="460"/>
    </location>
</feature>
<dbReference type="InterPro" id="IPR017981">
    <property type="entry name" value="GPCR_2-like_7TM"/>
</dbReference>
<keyword evidence="8" id="KW-0675">Receptor</keyword>
<feature type="transmembrane region" description="Helical" evidence="12">
    <location>
        <begin position="241"/>
        <end position="263"/>
    </location>
</feature>